<evidence type="ECO:0000256" key="6">
    <source>
        <dbReference type="RuleBase" id="RU003797"/>
    </source>
</evidence>
<reference evidence="9 10" key="1">
    <citation type="submission" date="2011-02" db="EMBL/GenBank/DDBJ databases">
        <authorList>
            <person name="Weinstock G."/>
            <person name="Sodergren E."/>
            <person name="Clifton S."/>
            <person name="Fulton L."/>
            <person name="Fulton B."/>
            <person name="Courtney L."/>
            <person name="Fronick C."/>
            <person name="Harrison M."/>
            <person name="Strong C."/>
            <person name="Farmer C."/>
            <person name="Delahaunty K."/>
            <person name="Markovic C."/>
            <person name="Hall O."/>
            <person name="Minx P."/>
            <person name="Tomlinson C."/>
            <person name="Mitreva M."/>
            <person name="Hou S."/>
            <person name="Chen J."/>
            <person name="Wollam A."/>
            <person name="Pepin K.H."/>
            <person name="Johnson M."/>
            <person name="Bhonagiri V."/>
            <person name="Zhang X."/>
            <person name="Suruliraj S."/>
            <person name="Warren W."/>
            <person name="Chinwalla A."/>
            <person name="Mardis E.R."/>
            <person name="Wilson R.K."/>
        </authorList>
    </citation>
    <scope>NUCLEOTIDE SEQUENCE [LARGE SCALE GENOMIC DNA]</scope>
    <source>
        <strain evidence="9 10">YIT 12057</strain>
    </source>
</reference>
<dbReference type="HOGENOM" id="CLU_073529_0_2_10"/>
<dbReference type="PROSITE" id="PS50249">
    <property type="entry name" value="MPN"/>
    <property type="match status" value="1"/>
</dbReference>
<dbReference type="PANTHER" id="PTHR30471">
    <property type="entry name" value="DNA REPAIR PROTEIN RADC"/>
    <property type="match status" value="1"/>
</dbReference>
<dbReference type="InterPro" id="IPR037518">
    <property type="entry name" value="MPN"/>
</dbReference>
<evidence type="ECO:0000256" key="1">
    <source>
        <dbReference type="ARBA" id="ARBA00022670"/>
    </source>
</evidence>
<keyword evidence="5" id="KW-0482">Metalloprotease</keyword>
<proteinExistence type="inferred from homology"/>
<dbReference type="PANTHER" id="PTHR30471:SF3">
    <property type="entry name" value="UPF0758 PROTEIN YEES-RELATED"/>
    <property type="match status" value="1"/>
</dbReference>
<dbReference type="EMBL" id="AFBN01000096">
    <property type="protein sequence ID" value="EGF52111.1"/>
    <property type="molecule type" value="Genomic_DNA"/>
</dbReference>
<dbReference type="GO" id="GO:0008237">
    <property type="term" value="F:metallopeptidase activity"/>
    <property type="evidence" value="ECO:0007669"/>
    <property type="project" value="UniProtKB-KW"/>
</dbReference>
<dbReference type="NCBIfam" id="NF000642">
    <property type="entry name" value="PRK00024.1"/>
    <property type="match status" value="1"/>
</dbReference>
<keyword evidence="10" id="KW-1185">Reference proteome</keyword>
<feature type="region of interest" description="Disordered" evidence="7">
    <location>
        <begin position="1"/>
        <end position="29"/>
    </location>
</feature>
<dbReference type="Pfam" id="PF20582">
    <property type="entry name" value="UPF0758_N"/>
    <property type="match status" value="1"/>
</dbReference>
<keyword evidence="4" id="KW-0862">Zinc</keyword>
<evidence type="ECO:0000313" key="10">
    <source>
        <dbReference type="Proteomes" id="UP000003416"/>
    </source>
</evidence>
<dbReference type="PROSITE" id="PS01302">
    <property type="entry name" value="UPF0758"/>
    <property type="match status" value="1"/>
</dbReference>
<dbReference type="InterPro" id="IPR025657">
    <property type="entry name" value="RadC_JAB"/>
</dbReference>
<organism evidence="9 10">
    <name type="scientific">Bacteroides fluxus YIT 12057</name>
    <dbReference type="NCBI Taxonomy" id="763034"/>
    <lineage>
        <taxon>Bacteria</taxon>
        <taxon>Pseudomonadati</taxon>
        <taxon>Bacteroidota</taxon>
        <taxon>Bacteroidia</taxon>
        <taxon>Bacteroidales</taxon>
        <taxon>Bacteroidaceae</taxon>
        <taxon>Bacteroides</taxon>
    </lineage>
</organism>
<comment type="similarity">
    <text evidence="6">Belongs to the UPF0758 family.</text>
</comment>
<dbReference type="Gene3D" id="3.40.140.10">
    <property type="entry name" value="Cytidine Deaminase, domain 2"/>
    <property type="match status" value="1"/>
</dbReference>
<evidence type="ECO:0000256" key="7">
    <source>
        <dbReference type="SAM" id="MobiDB-lite"/>
    </source>
</evidence>
<keyword evidence="1" id="KW-0645">Protease</keyword>
<evidence type="ECO:0000259" key="8">
    <source>
        <dbReference type="PROSITE" id="PS50249"/>
    </source>
</evidence>
<dbReference type="NCBIfam" id="TIGR00608">
    <property type="entry name" value="radc"/>
    <property type="match status" value="1"/>
</dbReference>
<evidence type="ECO:0000256" key="2">
    <source>
        <dbReference type="ARBA" id="ARBA00022723"/>
    </source>
</evidence>
<dbReference type="InterPro" id="IPR020891">
    <property type="entry name" value="UPF0758_CS"/>
</dbReference>
<feature type="domain" description="MPN" evidence="8">
    <location>
        <begin position="136"/>
        <end position="258"/>
    </location>
</feature>
<dbReference type="Pfam" id="PF04002">
    <property type="entry name" value="RadC"/>
    <property type="match status" value="1"/>
</dbReference>
<dbReference type="GO" id="GO:0046872">
    <property type="term" value="F:metal ion binding"/>
    <property type="evidence" value="ECO:0007669"/>
    <property type="project" value="UniProtKB-KW"/>
</dbReference>
<dbReference type="eggNOG" id="COG2003">
    <property type="taxonomic scope" value="Bacteria"/>
</dbReference>
<feature type="compositionally biased region" description="Basic and acidic residues" evidence="7">
    <location>
        <begin position="14"/>
        <end position="29"/>
    </location>
</feature>
<dbReference type="Proteomes" id="UP000003416">
    <property type="component" value="Unassembled WGS sequence"/>
</dbReference>
<dbReference type="InterPro" id="IPR046778">
    <property type="entry name" value="UPF0758_N"/>
</dbReference>
<comment type="caution">
    <text evidence="9">The sequence shown here is derived from an EMBL/GenBank/DDBJ whole genome shotgun (WGS) entry which is preliminary data.</text>
</comment>
<evidence type="ECO:0000256" key="4">
    <source>
        <dbReference type="ARBA" id="ARBA00022833"/>
    </source>
</evidence>
<gene>
    <name evidence="9" type="ORF">HMPREF9446_03320</name>
</gene>
<keyword evidence="2" id="KW-0479">Metal-binding</keyword>
<dbReference type="InterPro" id="IPR001405">
    <property type="entry name" value="UPF0758"/>
</dbReference>
<evidence type="ECO:0000256" key="3">
    <source>
        <dbReference type="ARBA" id="ARBA00022801"/>
    </source>
</evidence>
<keyword evidence="3" id="KW-0378">Hydrolase</keyword>
<evidence type="ECO:0000313" key="9">
    <source>
        <dbReference type="EMBL" id="EGF52111.1"/>
    </source>
</evidence>
<accession>F3PX32</accession>
<evidence type="ECO:0000256" key="5">
    <source>
        <dbReference type="ARBA" id="ARBA00023049"/>
    </source>
</evidence>
<dbReference type="SUPFAM" id="SSF102712">
    <property type="entry name" value="JAB1/MPN domain"/>
    <property type="match status" value="1"/>
</dbReference>
<name>F3PX32_9BACE</name>
<dbReference type="AlphaFoldDB" id="F3PX32"/>
<dbReference type="CDD" id="cd08071">
    <property type="entry name" value="MPN_DUF2466"/>
    <property type="match status" value="1"/>
</dbReference>
<protein>
    <submittedName>
        <fullName evidence="9">Putative DNA repair protein RadC</fullName>
    </submittedName>
</protein>
<sequence>MSLRPSKRTFTNNRETRDEARRPKEKEEYEMEKLNINQWAEKDRPREKMMQKGAEALSDAELFAILIGSGNTEESAVSLMQRILASSGNDLNQLGKWEIQDFARFKGFGPAKSLTIMAALELGRRRNLQEHHERPTIHCSQDIYELFHPLLCDLAQEEFWILLMNQASRVIDKVRISRGGIDQTTADVRSILREALLQRATQIALIHNHPSGNPHPSRDDQRLTELVQKGAQTMNIRLTDHVIITDGRYYSFCDEGML</sequence>
<dbReference type="STRING" id="763034.HMPREF9446_03320"/>
<dbReference type="GO" id="GO:0006508">
    <property type="term" value="P:proteolysis"/>
    <property type="evidence" value="ECO:0007669"/>
    <property type="project" value="UniProtKB-KW"/>
</dbReference>